<dbReference type="InterPro" id="IPR036188">
    <property type="entry name" value="FAD/NAD-bd_sf"/>
</dbReference>
<comment type="subcellular location">
    <subcellularLocation>
        <location evidence="2">Cell envelope</location>
    </subcellularLocation>
</comment>
<feature type="domain" description="NADH:ubiquinone oxidoreductase-like 20kDa subunit" evidence="12">
    <location>
        <begin position="13"/>
        <end position="111"/>
    </location>
</feature>
<dbReference type="InterPro" id="IPR012286">
    <property type="entry name" value="Tetrahaem_cytochrome"/>
</dbReference>
<keyword evidence="8" id="KW-0249">Electron transport</keyword>
<evidence type="ECO:0000259" key="12">
    <source>
        <dbReference type="Pfam" id="PF01058"/>
    </source>
</evidence>
<keyword evidence="10" id="KW-0408">Iron</keyword>
<dbReference type="Gene3D" id="1.10.1130.10">
    <property type="entry name" value="Flavocytochrome C3, Chain A"/>
    <property type="match status" value="1"/>
</dbReference>
<dbReference type="InterPro" id="IPR010960">
    <property type="entry name" value="Flavocytochrome_c"/>
</dbReference>
<dbReference type="Pfam" id="PF14537">
    <property type="entry name" value="Cytochrom_c3_2"/>
    <property type="match status" value="1"/>
</dbReference>
<dbReference type="Pfam" id="PF01058">
    <property type="entry name" value="Oxidored_q6"/>
    <property type="match status" value="1"/>
</dbReference>
<dbReference type="EMBL" id="OB664771">
    <property type="protein sequence ID" value="CAD7232537.1"/>
    <property type="molecule type" value="Genomic_DNA"/>
</dbReference>
<evidence type="ECO:0000256" key="2">
    <source>
        <dbReference type="ARBA" id="ARBA00004196"/>
    </source>
</evidence>
<proteinExistence type="predicted"/>
<dbReference type="InterPro" id="IPR003953">
    <property type="entry name" value="FAD-dep_OxRdtase_2_FAD-bd"/>
</dbReference>
<sequence>MALRVSMEWLASCSGCEIAFLDMGEDLLALLGKIEIVHAPLLMDNKYHAPESNGKELALPYADIGFISGSLNTGKHVEILHEMREKCEVLVALGTCAGHGGIPAMMNGFEHKQGWETIFTTPTTEGAGGIPEEDLPQPLFLVGIGAAGAATIAAPAISALAGEKGEKDMKWDAEHEVVIIGSGFAGLAAAIEAKKLGAKDVVVYDKMPYFGGNSTYNGGLFAVPDSPLQKEKGVKDSPENMTADQVKAGRGVAYADLLLHVARHANEALEMTLEAGSEYFPYLQQLGGHSVPRTYQTTVASGAGIVQPLVQQCKKLGIKLEIRAKFDSLIFDDAGNVVGATIHKGHYFGRGVEGTPVKVRAKRGVLIATGGFARNVTLRSAQDPTLTEEVPSTNPPSATGEGLLELFRVGAIPVHMAYIQTGPWASPDEDGFGYVSNYSIYNFAHSISIFPKTGKRFMNEIADRKTRSDAQLACRDDDGNPLPPITITSYEHAKEHPTMKKVLKYGVGWKFDNLEDLASHFNVPLEPLREQIEEYNGYVKSGIDEQFGKPMAKAKGKYVEAPFVVVRNWPKVHYCQGGAQIDIQARVIDSKTDTPIPGLYAAGEFGEKKGRIYHSDLYEDNSCDACHEQENPTTFPADDACFACHDGEELIAATARTGDEKWQNPHNNMHYGKDVPCMECHGEHT</sequence>
<accession>A0A7R8WIW1</accession>
<dbReference type="SUPFAM" id="SSF56425">
    <property type="entry name" value="Succinate dehydrogenase/fumarate reductase flavoprotein, catalytic domain"/>
    <property type="match status" value="1"/>
</dbReference>
<protein>
    <submittedName>
        <fullName evidence="14">Uncharacterized protein</fullName>
    </submittedName>
</protein>
<dbReference type="GO" id="GO:0016491">
    <property type="term" value="F:oxidoreductase activity"/>
    <property type="evidence" value="ECO:0007669"/>
    <property type="project" value="UniProtKB-KW"/>
</dbReference>
<keyword evidence="5" id="KW-0285">Flavoprotein</keyword>
<evidence type="ECO:0000256" key="7">
    <source>
        <dbReference type="ARBA" id="ARBA00022827"/>
    </source>
</evidence>
<dbReference type="PRINTS" id="PR00368">
    <property type="entry name" value="FADPNR"/>
</dbReference>
<keyword evidence="3" id="KW-0813">Transport</keyword>
<feature type="domain" description="FAD-dependent oxidoreductase 2 FAD-binding" evidence="11">
    <location>
        <begin position="177"/>
        <end position="605"/>
    </location>
</feature>
<feature type="domain" description="Tetrahaem cytochrome" evidence="13">
    <location>
        <begin position="620"/>
        <end position="685"/>
    </location>
</feature>
<dbReference type="Pfam" id="PF00890">
    <property type="entry name" value="FAD_binding_2"/>
    <property type="match status" value="1"/>
</dbReference>
<reference evidence="14" key="1">
    <citation type="submission" date="2020-11" db="EMBL/GenBank/DDBJ databases">
        <authorList>
            <person name="Tran Van P."/>
        </authorList>
    </citation>
    <scope>NUCLEOTIDE SEQUENCE</scope>
</reference>
<dbReference type="AlphaFoldDB" id="A0A7R8WIW1"/>
<keyword evidence="6" id="KW-0479">Metal-binding</keyword>
<keyword evidence="4" id="KW-0349">Heme</keyword>
<evidence type="ECO:0000256" key="4">
    <source>
        <dbReference type="ARBA" id="ARBA00022617"/>
    </source>
</evidence>
<dbReference type="InterPro" id="IPR050315">
    <property type="entry name" value="FAD-oxidoreductase_2"/>
</dbReference>
<dbReference type="SUPFAM" id="SSF48695">
    <property type="entry name" value="Multiheme cytochromes"/>
    <property type="match status" value="1"/>
</dbReference>
<dbReference type="NCBIfam" id="TIGR01813">
    <property type="entry name" value="flavo_cyto_c"/>
    <property type="match status" value="1"/>
</dbReference>
<dbReference type="SUPFAM" id="SSF56770">
    <property type="entry name" value="HydA/Nqo6-like"/>
    <property type="match status" value="1"/>
</dbReference>
<dbReference type="Gene3D" id="3.90.700.10">
    <property type="entry name" value="Succinate dehydrogenase/fumarate reductase flavoprotein, catalytic domain"/>
    <property type="match status" value="1"/>
</dbReference>
<evidence type="ECO:0000259" key="13">
    <source>
        <dbReference type="Pfam" id="PF14537"/>
    </source>
</evidence>
<dbReference type="OrthoDB" id="71672at2759"/>
<dbReference type="Gene3D" id="3.50.50.60">
    <property type="entry name" value="FAD/NAD(P)-binding domain"/>
    <property type="match status" value="1"/>
</dbReference>
<dbReference type="Gene3D" id="3.40.50.700">
    <property type="entry name" value="NADH:ubiquinone oxidoreductase-like, 20kDa subunit"/>
    <property type="match status" value="1"/>
</dbReference>
<dbReference type="InterPro" id="IPR006137">
    <property type="entry name" value="NADH_UbQ_OxRdtase-like_20kDa"/>
</dbReference>
<dbReference type="InterPro" id="IPR027477">
    <property type="entry name" value="Succ_DH/fumarate_Rdtase_cat_sf"/>
</dbReference>
<dbReference type="PANTHER" id="PTHR43400:SF7">
    <property type="entry name" value="FAD-DEPENDENT OXIDOREDUCTASE 2 FAD BINDING DOMAIN-CONTAINING PROTEIN"/>
    <property type="match status" value="1"/>
</dbReference>
<evidence type="ECO:0000256" key="9">
    <source>
        <dbReference type="ARBA" id="ARBA00023002"/>
    </source>
</evidence>
<evidence type="ECO:0000256" key="8">
    <source>
        <dbReference type="ARBA" id="ARBA00022982"/>
    </source>
</evidence>
<keyword evidence="9" id="KW-0560">Oxidoreductase</keyword>
<evidence type="ECO:0000259" key="11">
    <source>
        <dbReference type="Pfam" id="PF00890"/>
    </source>
</evidence>
<evidence type="ECO:0000256" key="1">
    <source>
        <dbReference type="ARBA" id="ARBA00001974"/>
    </source>
</evidence>
<dbReference type="PANTHER" id="PTHR43400">
    <property type="entry name" value="FUMARATE REDUCTASE"/>
    <property type="match status" value="1"/>
</dbReference>
<dbReference type="SUPFAM" id="SSF51905">
    <property type="entry name" value="FAD/NAD(P)-binding domain"/>
    <property type="match status" value="1"/>
</dbReference>
<keyword evidence="7" id="KW-0274">FAD</keyword>
<dbReference type="InterPro" id="IPR036280">
    <property type="entry name" value="Multihaem_cyt_sf"/>
</dbReference>
<evidence type="ECO:0000256" key="5">
    <source>
        <dbReference type="ARBA" id="ARBA00022630"/>
    </source>
</evidence>
<dbReference type="InterPro" id="IPR037024">
    <property type="entry name" value="NiFe_Hase_small_N_sf"/>
</dbReference>
<dbReference type="GO" id="GO:0051536">
    <property type="term" value="F:iron-sulfur cluster binding"/>
    <property type="evidence" value="ECO:0007669"/>
    <property type="project" value="InterPro"/>
</dbReference>
<organism evidence="14">
    <name type="scientific">Cyprideis torosa</name>
    <dbReference type="NCBI Taxonomy" id="163714"/>
    <lineage>
        <taxon>Eukaryota</taxon>
        <taxon>Metazoa</taxon>
        <taxon>Ecdysozoa</taxon>
        <taxon>Arthropoda</taxon>
        <taxon>Crustacea</taxon>
        <taxon>Oligostraca</taxon>
        <taxon>Ostracoda</taxon>
        <taxon>Podocopa</taxon>
        <taxon>Podocopida</taxon>
        <taxon>Cytherocopina</taxon>
        <taxon>Cytheroidea</taxon>
        <taxon>Cytherideidae</taxon>
        <taxon>Cyprideis</taxon>
    </lineage>
</organism>
<feature type="non-terminal residue" evidence="14">
    <location>
        <position position="1"/>
    </location>
</feature>
<evidence type="ECO:0000313" key="14">
    <source>
        <dbReference type="EMBL" id="CAD7232537.1"/>
    </source>
</evidence>
<name>A0A7R8WIW1_9CRUS</name>
<evidence type="ECO:0000256" key="3">
    <source>
        <dbReference type="ARBA" id="ARBA00022448"/>
    </source>
</evidence>
<evidence type="ECO:0000256" key="10">
    <source>
        <dbReference type="ARBA" id="ARBA00023004"/>
    </source>
</evidence>
<comment type="cofactor">
    <cofactor evidence="1">
        <name>FAD</name>
        <dbReference type="ChEBI" id="CHEBI:57692"/>
    </cofactor>
</comment>
<evidence type="ECO:0000256" key="6">
    <source>
        <dbReference type="ARBA" id="ARBA00022723"/>
    </source>
</evidence>
<gene>
    <name evidence="14" type="ORF">CTOB1V02_LOCUS10372</name>
</gene>
<dbReference type="GO" id="GO:0046872">
    <property type="term" value="F:metal ion binding"/>
    <property type="evidence" value="ECO:0007669"/>
    <property type="project" value="UniProtKB-KW"/>
</dbReference>
<dbReference type="GO" id="GO:0010181">
    <property type="term" value="F:FMN binding"/>
    <property type="evidence" value="ECO:0007669"/>
    <property type="project" value="InterPro"/>
</dbReference>